<dbReference type="EMBL" id="JAFHKK010000016">
    <property type="protein sequence ID" value="MBN2964722.1"/>
    <property type="molecule type" value="Genomic_DNA"/>
</dbReference>
<dbReference type="Gene3D" id="2.102.10.10">
    <property type="entry name" value="Rieske [2Fe-2S] iron-sulphur domain"/>
    <property type="match status" value="1"/>
</dbReference>
<evidence type="ECO:0000256" key="1">
    <source>
        <dbReference type="ARBA" id="ARBA00022714"/>
    </source>
</evidence>
<dbReference type="SUPFAM" id="SSF50022">
    <property type="entry name" value="ISP domain"/>
    <property type="match status" value="1"/>
</dbReference>
<keyword evidence="4" id="KW-0411">Iron-sulfur</keyword>
<evidence type="ECO:0000313" key="6">
    <source>
        <dbReference type="EMBL" id="MBN2964722.1"/>
    </source>
</evidence>
<evidence type="ECO:0000259" key="5">
    <source>
        <dbReference type="PROSITE" id="PS51296"/>
    </source>
</evidence>
<evidence type="ECO:0000256" key="2">
    <source>
        <dbReference type="ARBA" id="ARBA00022723"/>
    </source>
</evidence>
<dbReference type="RefSeq" id="WP_205459273.1">
    <property type="nucleotide sequence ID" value="NZ_JAFHKK010000016.1"/>
</dbReference>
<organism evidence="6 7">
    <name type="scientific">Sulfurospirillum tamanense</name>
    <dbReference type="NCBI Taxonomy" id="2813362"/>
    <lineage>
        <taxon>Bacteria</taxon>
        <taxon>Pseudomonadati</taxon>
        <taxon>Campylobacterota</taxon>
        <taxon>Epsilonproteobacteria</taxon>
        <taxon>Campylobacterales</taxon>
        <taxon>Sulfurospirillaceae</taxon>
        <taxon>Sulfurospirillum</taxon>
    </lineage>
</organism>
<reference evidence="6 7" key="3">
    <citation type="submission" date="2021-02" db="EMBL/GenBank/DDBJ databases">
        <authorList>
            <person name="Merkel A.Y."/>
        </authorList>
    </citation>
    <scope>NUCLEOTIDE SEQUENCE [LARGE SCALE GENOMIC DNA]</scope>
    <source>
        <strain evidence="6 7">T05b</strain>
    </source>
</reference>
<keyword evidence="1" id="KW-0001">2Fe-2S</keyword>
<dbReference type="PROSITE" id="PS51296">
    <property type="entry name" value="RIESKE"/>
    <property type="match status" value="1"/>
</dbReference>
<reference evidence="6 7" key="2">
    <citation type="submission" date="2021-02" db="EMBL/GenBank/DDBJ databases">
        <title>Sulfurospirillum tamanensis sp. nov.</title>
        <authorList>
            <person name="Frolova A."/>
            <person name="Merkel A."/>
            <person name="Slobodkin A."/>
        </authorList>
    </citation>
    <scope>NUCLEOTIDE SEQUENCE [LARGE SCALE GENOMIC DNA]</scope>
    <source>
        <strain evidence="6 7">T05b</strain>
    </source>
</reference>
<comment type="caution">
    <text evidence="6">The sequence shown here is derived from an EMBL/GenBank/DDBJ whole genome shotgun (WGS) entry which is preliminary data.</text>
</comment>
<sequence length="242" mass="26436">MQRRTFNKVLGSGLLVAASPSLIKGLLFANDGTLFASYERALLVDEKGEPVRLGALATEVPYVFHYPHIATPCFLIKLPEPLKQEVALKSSSGETYLWKGGVGKEKNVVAFSAICSHALTHPNPEDSFITYVPKGGQTMAYDKGGVVVCSSHLSAFDPKQGAKSVAGEAKDPLASIVLEYDEANDKVYASGVLGMEMFHQYFRIFRPQLADRFQSARKARQLVKVSTATVTLSAFTKEIIQY</sequence>
<feature type="domain" description="Rieske" evidence="5">
    <location>
        <begin position="70"/>
        <end position="187"/>
    </location>
</feature>
<dbReference type="Pfam" id="PF00355">
    <property type="entry name" value="Rieske"/>
    <property type="match status" value="1"/>
</dbReference>
<keyword evidence="3" id="KW-0408">Iron</keyword>
<dbReference type="Proteomes" id="UP000703590">
    <property type="component" value="Unassembled WGS sequence"/>
</dbReference>
<keyword evidence="2" id="KW-0479">Metal-binding</keyword>
<gene>
    <name evidence="6" type="ORF">JWV37_08010</name>
</gene>
<evidence type="ECO:0000256" key="4">
    <source>
        <dbReference type="ARBA" id="ARBA00023014"/>
    </source>
</evidence>
<name>A0ABS2WST2_9BACT</name>
<proteinExistence type="predicted"/>
<dbReference type="InterPro" id="IPR017941">
    <property type="entry name" value="Rieske_2Fe-2S"/>
</dbReference>
<reference evidence="7" key="1">
    <citation type="submission" date="2021-02" db="EMBL/GenBank/DDBJ databases">
        <title>Sulfurospirillum tamanensis sp. nov.</title>
        <authorList>
            <person name="Merkel A.Y."/>
        </authorList>
    </citation>
    <scope>NUCLEOTIDE SEQUENCE [LARGE SCALE GENOMIC DNA]</scope>
    <source>
        <strain evidence="7">T05b</strain>
    </source>
</reference>
<keyword evidence="7" id="KW-1185">Reference proteome</keyword>
<dbReference type="InterPro" id="IPR036922">
    <property type="entry name" value="Rieske_2Fe-2S_sf"/>
</dbReference>
<evidence type="ECO:0000256" key="3">
    <source>
        <dbReference type="ARBA" id="ARBA00023004"/>
    </source>
</evidence>
<evidence type="ECO:0000313" key="7">
    <source>
        <dbReference type="Proteomes" id="UP000703590"/>
    </source>
</evidence>
<protein>
    <submittedName>
        <fullName evidence="6">Rieske 2Fe-2S domain-containing protein</fullName>
    </submittedName>
</protein>
<accession>A0ABS2WST2</accession>